<name>A0ABV9QIA3_9FIRM</name>
<dbReference type="Pfam" id="PF13384">
    <property type="entry name" value="HTH_23"/>
    <property type="match status" value="1"/>
</dbReference>
<accession>A0ABV9QIA3</accession>
<proteinExistence type="predicted"/>
<dbReference type="InterPro" id="IPR025959">
    <property type="entry name" value="Winged_HTH_dom"/>
</dbReference>
<dbReference type="Pfam" id="PF13592">
    <property type="entry name" value="HTH_33"/>
    <property type="match status" value="1"/>
</dbReference>
<feature type="domain" description="Winged helix-turn helix" evidence="2">
    <location>
        <begin position="108"/>
        <end position="160"/>
    </location>
</feature>
<reference evidence="4" key="1">
    <citation type="journal article" date="2019" name="Int. J. Syst. Evol. Microbiol.">
        <title>The Global Catalogue of Microorganisms (GCM) 10K type strain sequencing project: providing services to taxonomists for standard genome sequencing and annotation.</title>
        <authorList>
            <consortium name="The Broad Institute Genomics Platform"/>
            <consortium name="The Broad Institute Genome Sequencing Center for Infectious Disease"/>
            <person name="Wu L."/>
            <person name="Ma J."/>
        </authorList>
    </citation>
    <scope>NUCLEOTIDE SEQUENCE [LARGE SCALE GENOMIC DNA]</scope>
    <source>
        <strain evidence="4">CCUG 46385</strain>
    </source>
</reference>
<dbReference type="InterPro" id="IPR009057">
    <property type="entry name" value="Homeodomain-like_sf"/>
</dbReference>
<dbReference type="EMBL" id="JBHSHL010000003">
    <property type="protein sequence ID" value="MFC4803573.1"/>
    <property type="molecule type" value="Genomic_DNA"/>
</dbReference>
<comment type="caution">
    <text evidence="3">The sequence shown here is derived from an EMBL/GenBank/DDBJ whole genome shotgun (WGS) entry which is preliminary data.</text>
</comment>
<feature type="compositionally biased region" description="Basic and acidic residues" evidence="1">
    <location>
        <begin position="149"/>
        <end position="159"/>
    </location>
</feature>
<evidence type="ECO:0000259" key="2">
    <source>
        <dbReference type="Pfam" id="PF13592"/>
    </source>
</evidence>
<feature type="region of interest" description="Disordered" evidence="1">
    <location>
        <begin position="140"/>
        <end position="167"/>
    </location>
</feature>
<dbReference type="RefSeq" id="WP_379787014.1">
    <property type="nucleotide sequence ID" value="NZ_JBHSHL010000003.1"/>
</dbReference>
<evidence type="ECO:0000313" key="4">
    <source>
        <dbReference type="Proteomes" id="UP001595916"/>
    </source>
</evidence>
<dbReference type="Proteomes" id="UP001595916">
    <property type="component" value="Unassembled WGS sequence"/>
</dbReference>
<sequence length="167" mass="19517">MPKTHSIDPQDAEKIKQLRKQIRDKQEDKRLYAVQLRAEGAPHRDIATKLDTSRQVISNWISKYVKEGLEGLLKKGQKGNHRNLSFEEEAQLLQSFEEEAKKGQLICIREIEEAYRDKVGHSISNAQIYRVLKRHNWRKVMPRSKHPKKASEEAIEASKKLTHRQKS</sequence>
<protein>
    <submittedName>
        <fullName evidence="3">Helix-turn-helix domain-containing protein</fullName>
    </submittedName>
</protein>
<evidence type="ECO:0000256" key="1">
    <source>
        <dbReference type="SAM" id="MobiDB-lite"/>
    </source>
</evidence>
<organism evidence="3 4">
    <name type="scientific">Filifactor villosus</name>
    <dbReference type="NCBI Taxonomy" id="29374"/>
    <lineage>
        <taxon>Bacteria</taxon>
        <taxon>Bacillati</taxon>
        <taxon>Bacillota</taxon>
        <taxon>Clostridia</taxon>
        <taxon>Peptostreptococcales</taxon>
        <taxon>Filifactoraceae</taxon>
        <taxon>Filifactor</taxon>
    </lineage>
</organism>
<dbReference type="SUPFAM" id="SSF46689">
    <property type="entry name" value="Homeodomain-like"/>
    <property type="match status" value="1"/>
</dbReference>
<keyword evidence="4" id="KW-1185">Reference proteome</keyword>
<gene>
    <name evidence="3" type="ORF">ACFO4R_00610</name>
</gene>
<evidence type="ECO:0000313" key="3">
    <source>
        <dbReference type="EMBL" id="MFC4803573.1"/>
    </source>
</evidence>